<protein>
    <submittedName>
        <fullName evidence="2">Uncharacterized protein</fullName>
    </submittedName>
</protein>
<proteinExistence type="predicted"/>
<dbReference type="AlphaFoldDB" id="A0AAU7CBH2"/>
<name>A0AAU7CBH2_9BACT</name>
<sequence length="229" mass="24493">MRWNRVLALLSLLLPASVQAQESFKIEPLKEAPPAALADPIKATLNAEGIRIVDDQGKPYADLWFRKAIPAAGKPAGPQGPVLFPTLKTGELIGALRFSDEGRDFRDQAISKGVYTMRYGLQPMNGDHLGASPFRDFALLLPAAKDKTLGDLDQKLLHEESAESAGTSHPAILMLLEVPPSAPKGGPSMVHDEEKNTWGVVSTLNLVPKGETAAIPQPIQLVVIGVAAL</sequence>
<organism evidence="2">
    <name type="scientific">Singulisphaera sp. Ch08</name>
    <dbReference type="NCBI Taxonomy" id="3120278"/>
    <lineage>
        <taxon>Bacteria</taxon>
        <taxon>Pseudomonadati</taxon>
        <taxon>Planctomycetota</taxon>
        <taxon>Planctomycetia</taxon>
        <taxon>Isosphaerales</taxon>
        <taxon>Isosphaeraceae</taxon>
        <taxon>Singulisphaera</taxon>
    </lineage>
</organism>
<dbReference type="EMBL" id="CP155447">
    <property type="protein sequence ID" value="XBH02463.1"/>
    <property type="molecule type" value="Genomic_DNA"/>
</dbReference>
<feature type="signal peptide" evidence="1">
    <location>
        <begin position="1"/>
        <end position="20"/>
    </location>
</feature>
<evidence type="ECO:0000256" key="1">
    <source>
        <dbReference type="SAM" id="SignalP"/>
    </source>
</evidence>
<gene>
    <name evidence="2" type="ORF">V5E97_29630</name>
</gene>
<evidence type="ECO:0000313" key="2">
    <source>
        <dbReference type="EMBL" id="XBH02463.1"/>
    </source>
</evidence>
<feature type="chain" id="PRO_5043638598" evidence="1">
    <location>
        <begin position="21"/>
        <end position="229"/>
    </location>
</feature>
<keyword evidence="1" id="KW-0732">Signal</keyword>
<reference evidence="2" key="1">
    <citation type="submission" date="2024-05" db="EMBL/GenBank/DDBJ databases">
        <title>Planctomycetes of the genus Singulisphaera possess chitinolytic capabilities.</title>
        <authorList>
            <person name="Ivanova A."/>
        </authorList>
    </citation>
    <scope>NUCLEOTIDE SEQUENCE</scope>
    <source>
        <strain evidence="2">Ch08T</strain>
    </source>
</reference>
<dbReference type="RefSeq" id="WP_406695205.1">
    <property type="nucleotide sequence ID" value="NZ_CP155447.1"/>
</dbReference>
<accession>A0AAU7CBH2</accession>